<sequence>MSKEKVSVLFVCMGNICRSPTAEGVFRHTVQQRKLMDRIHIDSAGTHAYHIGEQPDVRSQKTALANGIDLSSQRARKVETEDFLNFDYIIAMDNANHENLVSIKDRNESKTKAKLHLFMEFASAWDNKEVPDPYYGGGNGFEQVFDMVQSASTGLVEHILKNDL</sequence>
<dbReference type="SUPFAM" id="SSF52788">
    <property type="entry name" value="Phosphotyrosine protein phosphatases I"/>
    <property type="match status" value="1"/>
</dbReference>
<dbReference type="EMBL" id="SMFQ01000003">
    <property type="protein sequence ID" value="TCJ87023.1"/>
    <property type="molecule type" value="Genomic_DNA"/>
</dbReference>
<feature type="active site" evidence="5">
    <location>
        <position position="18"/>
    </location>
</feature>
<organism evidence="7 8">
    <name type="scientific">Cocleimonas flava</name>
    <dbReference type="NCBI Taxonomy" id="634765"/>
    <lineage>
        <taxon>Bacteria</taxon>
        <taxon>Pseudomonadati</taxon>
        <taxon>Pseudomonadota</taxon>
        <taxon>Gammaproteobacteria</taxon>
        <taxon>Thiotrichales</taxon>
        <taxon>Thiotrichaceae</taxon>
        <taxon>Cocleimonas</taxon>
    </lineage>
</organism>
<dbReference type="PRINTS" id="PR00719">
    <property type="entry name" value="LMWPTPASE"/>
</dbReference>
<proteinExistence type="inferred from homology"/>
<dbReference type="InterPro" id="IPR036196">
    <property type="entry name" value="Ptyr_pPase_sf"/>
</dbReference>
<dbReference type="SMART" id="SM00226">
    <property type="entry name" value="LMWPc"/>
    <property type="match status" value="1"/>
</dbReference>
<dbReference type="InterPro" id="IPR050438">
    <property type="entry name" value="LMW_PTPase"/>
</dbReference>
<evidence type="ECO:0000259" key="6">
    <source>
        <dbReference type="SMART" id="SM00226"/>
    </source>
</evidence>
<feature type="domain" description="Phosphotyrosine protein phosphatase I" evidence="6">
    <location>
        <begin position="6"/>
        <end position="158"/>
    </location>
</feature>
<keyword evidence="8" id="KW-1185">Reference proteome</keyword>
<dbReference type="InterPro" id="IPR023485">
    <property type="entry name" value="Ptyr_pPase"/>
</dbReference>
<dbReference type="PANTHER" id="PTHR11717:SF7">
    <property type="entry name" value="LOW MOLECULAR WEIGHT PHOSPHOTYROSINE PROTEIN PHOSPHATASE"/>
    <property type="match status" value="1"/>
</dbReference>
<comment type="similarity">
    <text evidence="1">Belongs to the low molecular weight phosphotyrosine protein phosphatase family.</text>
</comment>
<dbReference type="Pfam" id="PF01451">
    <property type="entry name" value="LMWPc"/>
    <property type="match status" value="1"/>
</dbReference>
<dbReference type="CDD" id="cd16343">
    <property type="entry name" value="LMWPTP"/>
    <property type="match status" value="1"/>
</dbReference>
<dbReference type="OrthoDB" id="9784339at2"/>
<evidence type="ECO:0000256" key="2">
    <source>
        <dbReference type="ARBA" id="ARBA00013064"/>
    </source>
</evidence>
<keyword evidence="4" id="KW-0904">Protein phosphatase</keyword>
<gene>
    <name evidence="7" type="ORF">EV695_1524</name>
</gene>
<evidence type="ECO:0000313" key="7">
    <source>
        <dbReference type="EMBL" id="TCJ87023.1"/>
    </source>
</evidence>
<protein>
    <recommendedName>
        <fullName evidence="2">protein-tyrosine-phosphatase</fullName>
        <ecNumber evidence="2">3.1.3.48</ecNumber>
    </recommendedName>
</protein>
<dbReference type="InterPro" id="IPR017867">
    <property type="entry name" value="Tyr_phospatase_low_mol_wt"/>
</dbReference>
<dbReference type="FunFam" id="3.40.50.2300:FF:000113">
    <property type="entry name" value="Low molecular weight protein-tyrosine-phosphatase"/>
    <property type="match status" value="1"/>
</dbReference>
<evidence type="ECO:0000256" key="3">
    <source>
        <dbReference type="ARBA" id="ARBA00022801"/>
    </source>
</evidence>
<dbReference type="AlphaFoldDB" id="A0A4R1EZU1"/>
<evidence type="ECO:0000256" key="1">
    <source>
        <dbReference type="ARBA" id="ARBA00011063"/>
    </source>
</evidence>
<keyword evidence="3" id="KW-0378">Hydrolase</keyword>
<evidence type="ECO:0000256" key="5">
    <source>
        <dbReference type="PIRSR" id="PIRSR617867-1"/>
    </source>
</evidence>
<evidence type="ECO:0000256" key="4">
    <source>
        <dbReference type="ARBA" id="ARBA00022912"/>
    </source>
</evidence>
<name>A0A4R1EZU1_9GAMM</name>
<feature type="active site" description="Nucleophile" evidence="5">
    <location>
        <position position="12"/>
    </location>
</feature>
<dbReference type="PANTHER" id="PTHR11717">
    <property type="entry name" value="LOW MOLECULAR WEIGHT PROTEIN TYROSINE PHOSPHATASE"/>
    <property type="match status" value="1"/>
</dbReference>
<comment type="caution">
    <text evidence="7">The sequence shown here is derived from an EMBL/GenBank/DDBJ whole genome shotgun (WGS) entry which is preliminary data.</text>
</comment>
<evidence type="ECO:0000313" key="8">
    <source>
        <dbReference type="Proteomes" id="UP000294887"/>
    </source>
</evidence>
<dbReference type="Proteomes" id="UP000294887">
    <property type="component" value="Unassembled WGS sequence"/>
</dbReference>
<dbReference type="EC" id="3.1.3.48" evidence="2"/>
<dbReference type="Gene3D" id="3.40.50.2300">
    <property type="match status" value="1"/>
</dbReference>
<accession>A0A4R1EZU1</accession>
<dbReference type="RefSeq" id="WP_131905335.1">
    <property type="nucleotide sequence ID" value="NZ_BAAAFU010000004.1"/>
</dbReference>
<dbReference type="GO" id="GO:0004725">
    <property type="term" value="F:protein tyrosine phosphatase activity"/>
    <property type="evidence" value="ECO:0007669"/>
    <property type="project" value="UniProtKB-EC"/>
</dbReference>
<feature type="active site" description="Proton donor" evidence="5">
    <location>
        <position position="132"/>
    </location>
</feature>
<reference evidence="7 8" key="1">
    <citation type="submission" date="2019-03" db="EMBL/GenBank/DDBJ databases">
        <title>Genomic Encyclopedia of Type Strains, Phase IV (KMG-IV): sequencing the most valuable type-strain genomes for metagenomic binning, comparative biology and taxonomic classification.</title>
        <authorList>
            <person name="Goeker M."/>
        </authorList>
    </citation>
    <scope>NUCLEOTIDE SEQUENCE [LARGE SCALE GENOMIC DNA]</scope>
    <source>
        <strain evidence="7 8">DSM 24830</strain>
    </source>
</reference>